<sequence length="154" mass="16464">MGELLHLVTTAPDVIGFLRAQIGAKRVAESDDPRTSVGKPKSKPPLNVDALDAADLELATLAFWGGVCGVEHEGFVWRDRGGRVRGILYDDARPAVSLSRGFRRLLMSGWVPPVGMVEDVRGVRGQHLAAFPGLLSVVGVPAVEASVEPVLFEV</sequence>
<gene>
    <name evidence="1" type="ORF">7S3_60</name>
</gene>
<evidence type="ECO:0000313" key="1">
    <source>
        <dbReference type="EMBL" id="ASN69238.1"/>
    </source>
</evidence>
<reference evidence="1" key="1">
    <citation type="submission" date="2017-06" db="EMBL/GenBank/DDBJ databases">
        <title>Novel phages from South African skin metaviromes.</title>
        <authorList>
            <person name="van Zyl L.J."/>
            <person name="Abrahams Y."/>
            <person name="Stander E.A."/>
            <person name="Kirby B.M."/>
            <person name="Clavaud C."/>
            <person name="Farcet C."/>
            <person name="Breton L."/>
            <person name="Trindade M.I."/>
        </authorList>
    </citation>
    <scope>NUCLEOTIDE SEQUENCE</scope>
</reference>
<accession>A0A2H4JAA0</accession>
<dbReference type="EMBL" id="MF417887">
    <property type="protein sequence ID" value="ASN69238.1"/>
    <property type="molecule type" value="Genomic_DNA"/>
</dbReference>
<protein>
    <submittedName>
        <fullName evidence="1">Uncharacterized protein</fullName>
    </submittedName>
</protein>
<proteinExistence type="predicted"/>
<organism evidence="1">
    <name type="scientific">uncultured Caudovirales phage</name>
    <dbReference type="NCBI Taxonomy" id="2100421"/>
    <lineage>
        <taxon>Viruses</taxon>
        <taxon>Duplodnaviria</taxon>
        <taxon>Heunggongvirae</taxon>
        <taxon>Uroviricota</taxon>
        <taxon>Caudoviricetes</taxon>
        <taxon>Peduoviridae</taxon>
        <taxon>Maltschvirus</taxon>
        <taxon>Maltschvirus maltsch</taxon>
    </lineage>
</organism>
<name>A0A2H4JAA0_9CAUD</name>